<dbReference type="AlphaFoldDB" id="A0A1I7Y3K4"/>
<protein>
    <submittedName>
        <fullName evidence="3">Uncharacterized protein</fullName>
    </submittedName>
</protein>
<accession>A0A1I7Y3K4</accession>
<evidence type="ECO:0000256" key="1">
    <source>
        <dbReference type="SAM" id="MobiDB-lite"/>
    </source>
</evidence>
<keyword evidence="2" id="KW-1185">Reference proteome</keyword>
<sequence length="97" mass="11171">MDTLDWSITAWKTEANITGQWCRIRRRSGDATGRTGRLSDQRWRGKPTSEPLRQTVTAIRRPSPSRRNRDFDDDDDVKRKTCVIQKNAARLAESEPG</sequence>
<evidence type="ECO:0000313" key="3">
    <source>
        <dbReference type="WBParaSite" id="L893_g12112.t1"/>
    </source>
</evidence>
<organism evidence="2 3">
    <name type="scientific">Steinernema glaseri</name>
    <dbReference type="NCBI Taxonomy" id="37863"/>
    <lineage>
        <taxon>Eukaryota</taxon>
        <taxon>Metazoa</taxon>
        <taxon>Ecdysozoa</taxon>
        <taxon>Nematoda</taxon>
        <taxon>Chromadorea</taxon>
        <taxon>Rhabditida</taxon>
        <taxon>Tylenchina</taxon>
        <taxon>Panagrolaimomorpha</taxon>
        <taxon>Strongyloidoidea</taxon>
        <taxon>Steinernematidae</taxon>
        <taxon>Steinernema</taxon>
    </lineage>
</organism>
<reference evidence="3" key="1">
    <citation type="submission" date="2016-11" db="UniProtKB">
        <authorList>
            <consortium name="WormBaseParasite"/>
        </authorList>
    </citation>
    <scope>IDENTIFICATION</scope>
</reference>
<proteinExistence type="predicted"/>
<dbReference type="WBParaSite" id="L893_g12112.t1">
    <property type="protein sequence ID" value="L893_g12112.t1"/>
    <property type="gene ID" value="L893_g12112"/>
</dbReference>
<dbReference type="Proteomes" id="UP000095287">
    <property type="component" value="Unplaced"/>
</dbReference>
<name>A0A1I7Y3K4_9BILA</name>
<feature type="region of interest" description="Disordered" evidence="1">
    <location>
        <begin position="28"/>
        <end position="79"/>
    </location>
</feature>
<evidence type="ECO:0000313" key="2">
    <source>
        <dbReference type="Proteomes" id="UP000095287"/>
    </source>
</evidence>